<comment type="caution">
    <text evidence="1">The sequence shown here is derived from an EMBL/GenBank/DDBJ whole genome shotgun (WGS) entry which is preliminary data.</text>
</comment>
<protein>
    <submittedName>
        <fullName evidence="1">Uncharacterized protein</fullName>
    </submittedName>
</protein>
<gene>
    <name evidence="1" type="ORF">E5329_22595</name>
</gene>
<dbReference type="EMBL" id="SRYA01000068">
    <property type="protein sequence ID" value="TGY91160.1"/>
    <property type="molecule type" value="Genomic_DNA"/>
</dbReference>
<evidence type="ECO:0000313" key="2">
    <source>
        <dbReference type="Proteomes" id="UP000304953"/>
    </source>
</evidence>
<organism evidence="1 2">
    <name type="scientific">Petralouisia muris</name>
    <dbReference type="NCBI Taxonomy" id="3032872"/>
    <lineage>
        <taxon>Bacteria</taxon>
        <taxon>Bacillati</taxon>
        <taxon>Bacillota</taxon>
        <taxon>Clostridia</taxon>
        <taxon>Lachnospirales</taxon>
        <taxon>Lachnospiraceae</taxon>
        <taxon>Petralouisia</taxon>
    </lineage>
</organism>
<dbReference type="Proteomes" id="UP000304953">
    <property type="component" value="Unassembled WGS sequence"/>
</dbReference>
<reference evidence="1" key="1">
    <citation type="submission" date="2019-04" db="EMBL/GenBank/DDBJ databases">
        <title>Microbes associate with the intestines of laboratory mice.</title>
        <authorList>
            <person name="Navarre W."/>
            <person name="Wong E."/>
            <person name="Huang K."/>
            <person name="Tropini C."/>
            <person name="Ng K."/>
            <person name="Yu B."/>
        </authorList>
    </citation>
    <scope>NUCLEOTIDE SEQUENCE</scope>
    <source>
        <strain evidence="1">NM01_1-7b</strain>
    </source>
</reference>
<sequence>MINRIKGEKNMPYQAQLTLEKHFKNIAEKEEDSQRLFSLWDILKKDLVERLSSSRSVFVHFSLHDATHSRKIITMIEMFLGEERISNLSPSDTFMLLCSAYAHDYGMALSADRVYQALGDDKFLWFLEKQSQNPIQEERDSFKILLELVKGREDKTIKETGKKVLQEIYRAILLALQQYLRPLHSYGVISLEKDLGDLLHGRIDRRIINSIVQICRLHGSSVDGMMEMEKYANGLESGIYHPRFIAAMLRLGDLLDLDNGRFPLWFNGAVDEDSDFLPESSRLHYQKHESVTHFYVGPKKIQIVFHCGGSDAVKVARLAEHWLSMLREECGFLTMHWSEITPSDFGRPPYLEMGDIYVKDESYPEFFLYTADDKKLQMQMPQQKVLELLEGTNIYNDRYIGIRELVQNAVDASLLQMWYDLTHNKYAHLIEKQEISSMTDFTAIPSEIFKFYNIKIELIRDLDENEIFVVVKDRGTGIGKEDLDSMANIGQGKEKNERLQRILHSMPEWMKPAGIFGIGLQSVFQLTDQINFYTRQPNRPEYKIVFNSYGKDMGRIEKQEIHDHDVDGDVFYDNYSQGTNVKFAIKREHLWENRSEFQYYDWKFDKKDEFNAIYAEMAHVIDKKLKETPFDYFNVEFCTMTIKNEDKEETSHHNRVYGFFRESKNKRNEAYKYRLSTLQLRYENAVNNREAIFWIGDGNAVYYDKADKLFYRIEALPCIKCSEDQKRSYFHLPCRKDKSLRVWYKFSKIEDISVLTDVPLHVPVFSGLLQMDIIIFDYPADKYLNIDRNHLRNQDNLTRDKIEKIQEKYLR</sequence>
<evidence type="ECO:0000313" key="1">
    <source>
        <dbReference type="EMBL" id="TGY91160.1"/>
    </source>
</evidence>
<proteinExistence type="predicted"/>
<keyword evidence="2" id="KW-1185">Reference proteome</keyword>
<name>A0AC61RQ68_9FIRM</name>
<accession>A0AC61RQ68</accession>